<evidence type="ECO:0000259" key="1">
    <source>
        <dbReference type="Pfam" id="PF00501"/>
    </source>
</evidence>
<dbReference type="RefSeq" id="WP_343890859.1">
    <property type="nucleotide sequence ID" value="NZ_BAAAEH010000035.1"/>
</dbReference>
<dbReference type="PANTHER" id="PTHR43767:SF11">
    <property type="entry name" value="MEDIUM-CHAIN-FATTY-ACID--COA LIGASE"/>
    <property type="match status" value="1"/>
</dbReference>
<dbReference type="InterPro" id="IPR050237">
    <property type="entry name" value="ATP-dep_AMP-bd_enzyme"/>
</dbReference>
<dbReference type="Pfam" id="PF13193">
    <property type="entry name" value="AMP-binding_C"/>
    <property type="match status" value="1"/>
</dbReference>
<dbReference type="Proteomes" id="UP001419910">
    <property type="component" value="Unassembled WGS sequence"/>
</dbReference>
<evidence type="ECO:0000313" key="4">
    <source>
        <dbReference type="Proteomes" id="UP001419910"/>
    </source>
</evidence>
<feature type="domain" description="AMP-binding enzyme C-terminal" evidence="2">
    <location>
        <begin position="437"/>
        <end position="512"/>
    </location>
</feature>
<keyword evidence="4" id="KW-1185">Reference proteome</keyword>
<dbReference type="InterPro" id="IPR020845">
    <property type="entry name" value="AMP-binding_CS"/>
</dbReference>
<dbReference type="Pfam" id="PF00501">
    <property type="entry name" value="AMP-binding"/>
    <property type="match status" value="1"/>
</dbReference>
<dbReference type="SUPFAM" id="SSF56801">
    <property type="entry name" value="Acetyl-CoA synthetase-like"/>
    <property type="match status" value="1"/>
</dbReference>
<dbReference type="PROSITE" id="PS00455">
    <property type="entry name" value="AMP_BINDING"/>
    <property type="match status" value="1"/>
</dbReference>
<dbReference type="InterPro" id="IPR045851">
    <property type="entry name" value="AMP-bd_C_sf"/>
</dbReference>
<dbReference type="Gene3D" id="3.30.300.30">
    <property type="match status" value="1"/>
</dbReference>
<name>A0ABU9XZ84_9SPHN</name>
<evidence type="ECO:0000259" key="2">
    <source>
        <dbReference type="Pfam" id="PF13193"/>
    </source>
</evidence>
<sequence>MQHYPLTLDKFIDHAAKWHGARTIATAVRGGPAELTSYAEVRRRSNLLSGALLALGLEAGDRVGTLAWNTRHHLEMYYATMNAGLVCHTLNPRLTAAHLSAMINEAGNRLLAISANLTPMLAELLPLCPTIERIVVLDEPADPALAGTAPVPVDGLEALVAAHGTEALWGGFAEETPAGLCFTSGTTGAPKGVVFTHRSNYLHTLMSIQPDAYCLSAKDTILVAIPMFHANAWGLPFSGPAVGARLVLPGRDLDGASLASLIRAEAVTIACGVQTVWIGLLDHLDATGGDLPSLERVIIGGSKCPDALLQRLESRLGVRVQTSWGMTEMSPIGTVESSRLPAAENRASGRPPIGVDLKLTDASGATLAEQRGTVGHLKVRGAAIIDRYLNAPASALDEEGYFDTGDLASIDDSGSLTICGRSKDLIKSGGEWINPAEIEEIVGRDPRVGQVAVIGKAHPKWGERPVLVVELRAGEESDGRTLVDMLRGRVADWWLPDEIVKLPRMPLAATGKIDKVRLRAGYEAGEYADYVSARA</sequence>
<dbReference type="PANTHER" id="PTHR43767">
    <property type="entry name" value="LONG-CHAIN-FATTY-ACID--COA LIGASE"/>
    <property type="match status" value="1"/>
</dbReference>
<evidence type="ECO:0000313" key="3">
    <source>
        <dbReference type="EMBL" id="MEN2788858.1"/>
    </source>
</evidence>
<protein>
    <submittedName>
        <fullName evidence="3">AMP-binding protein</fullName>
    </submittedName>
</protein>
<dbReference type="EMBL" id="JBDIME010000002">
    <property type="protein sequence ID" value="MEN2788858.1"/>
    <property type="molecule type" value="Genomic_DNA"/>
</dbReference>
<feature type="domain" description="AMP-dependent synthetase/ligase" evidence="1">
    <location>
        <begin position="26"/>
        <end position="389"/>
    </location>
</feature>
<gene>
    <name evidence="3" type="ORF">ABC974_04400</name>
</gene>
<organism evidence="3 4">
    <name type="scientific">Sphingomonas oligophenolica</name>
    <dbReference type="NCBI Taxonomy" id="301154"/>
    <lineage>
        <taxon>Bacteria</taxon>
        <taxon>Pseudomonadati</taxon>
        <taxon>Pseudomonadota</taxon>
        <taxon>Alphaproteobacteria</taxon>
        <taxon>Sphingomonadales</taxon>
        <taxon>Sphingomonadaceae</taxon>
        <taxon>Sphingomonas</taxon>
    </lineage>
</organism>
<proteinExistence type="predicted"/>
<reference evidence="3 4" key="1">
    <citation type="submission" date="2024-05" db="EMBL/GenBank/DDBJ databases">
        <authorList>
            <person name="Liu Q."/>
            <person name="Xin Y.-H."/>
        </authorList>
    </citation>
    <scope>NUCLEOTIDE SEQUENCE [LARGE SCALE GENOMIC DNA]</scope>
    <source>
        <strain evidence="3 4">CGMCC 1.10181</strain>
    </source>
</reference>
<accession>A0ABU9XZ84</accession>
<dbReference type="InterPro" id="IPR042099">
    <property type="entry name" value="ANL_N_sf"/>
</dbReference>
<dbReference type="InterPro" id="IPR025110">
    <property type="entry name" value="AMP-bd_C"/>
</dbReference>
<dbReference type="Gene3D" id="3.40.50.12780">
    <property type="entry name" value="N-terminal domain of ligase-like"/>
    <property type="match status" value="1"/>
</dbReference>
<comment type="caution">
    <text evidence="3">The sequence shown here is derived from an EMBL/GenBank/DDBJ whole genome shotgun (WGS) entry which is preliminary data.</text>
</comment>
<dbReference type="InterPro" id="IPR000873">
    <property type="entry name" value="AMP-dep_synth/lig_dom"/>
</dbReference>